<dbReference type="GO" id="GO:0016740">
    <property type="term" value="F:transferase activity"/>
    <property type="evidence" value="ECO:0007669"/>
    <property type="project" value="UniProtKB-KW"/>
</dbReference>
<dbReference type="AlphaFoldDB" id="A0A964BWH2"/>
<comment type="caution">
    <text evidence="1">The sequence shown here is derived from an EMBL/GenBank/DDBJ whole genome shotgun (WGS) entry which is preliminary data.</text>
</comment>
<dbReference type="SUPFAM" id="SSF53756">
    <property type="entry name" value="UDP-Glycosyltransferase/glycogen phosphorylase"/>
    <property type="match status" value="1"/>
</dbReference>
<dbReference type="InterPro" id="IPR053205">
    <property type="entry name" value="GHMP_kinase_L-arabinokinase"/>
</dbReference>
<dbReference type="Proteomes" id="UP000729733">
    <property type="component" value="Unassembled WGS sequence"/>
</dbReference>
<reference evidence="1" key="1">
    <citation type="journal article" date="2021" name="Antonie Van Leeuwenhoek">
        <title>Draft genome and description of Waterburya agarophytonicola gen. nov. sp. nov. (Pleurocapsales, Cyanobacteria): a seaweed symbiont.</title>
        <authorList>
            <person name="Bonthond G."/>
            <person name="Shalygin S."/>
            <person name="Bayer T."/>
            <person name="Weinberger F."/>
        </authorList>
    </citation>
    <scope>NUCLEOTIDE SEQUENCE</scope>
    <source>
        <strain evidence="1">KI4</strain>
    </source>
</reference>
<keyword evidence="2" id="KW-1185">Reference proteome</keyword>
<name>A0A964BWH2_9CYAN</name>
<accession>A0A964BWH2</accession>
<proteinExistence type="predicted"/>
<protein>
    <submittedName>
        <fullName evidence="1">Glycosyl transferase</fullName>
    </submittedName>
</protein>
<dbReference type="PANTHER" id="PTHR38134:SF2">
    <property type="entry name" value="GALACTOKINASE"/>
    <property type="match status" value="1"/>
</dbReference>
<dbReference type="EMBL" id="JADWDC010000064">
    <property type="protein sequence ID" value="MCC0179041.1"/>
    <property type="molecule type" value="Genomic_DNA"/>
</dbReference>
<dbReference type="PANTHER" id="PTHR38134">
    <property type="entry name" value="SLR1395 PROTEIN"/>
    <property type="match status" value="1"/>
</dbReference>
<organism evidence="1 2">
    <name type="scientific">Waterburya agarophytonicola KI4</name>
    <dbReference type="NCBI Taxonomy" id="2874699"/>
    <lineage>
        <taxon>Bacteria</taxon>
        <taxon>Bacillati</taxon>
        <taxon>Cyanobacteriota</taxon>
        <taxon>Cyanophyceae</taxon>
        <taxon>Pleurocapsales</taxon>
        <taxon>Hyellaceae</taxon>
        <taxon>Waterburya</taxon>
        <taxon>Waterburya agarophytonicola</taxon>
    </lineage>
</organism>
<evidence type="ECO:0000313" key="1">
    <source>
        <dbReference type="EMBL" id="MCC0179041.1"/>
    </source>
</evidence>
<evidence type="ECO:0000313" key="2">
    <source>
        <dbReference type="Proteomes" id="UP000729733"/>
    </source>
</evidence>
<keyword evidence="1" id="KW-0808">Transferase</keyword>
<dbReference type="RefSeq" id="WP_229642143.1">
    <property type="nucleotide sequence ID" value="NZ_JADWDC010000064.1"/>
</dbReference>
<sequence>MSQPAIYIAVTSHGFGHAVRAATVAEKLRQLCPDLTLIFVTVAPQWLLKSYVKKDFIYRQRIFDVGVIQSDSLTMDKAATLSKMQHIIAESDNIIAEEAQFIRDNNVQLILGDIPALAAPIARAAGIPCWMMSNFGWDFIYRQWGEDFAEVVSWIENYYGQSDRLFRLPLSEPMGAFPNITNVGLTGCKPCHEQLKARFDLTAPQEKTILLTFGGLGLQETPYHNLEYFPDWQFITFDRNAPDLPNLVKVQDNSLRPLDFMPICDRVFSKPGYSTFSEAIYCDLPIVTLTRQGFAEAEVLLNGIQDYSRHQIVSTEEFFTGNWDFLRQALTPPRQADKLAKDGVNTIAQEISNLFEVS</sequence>
<gene>
    <name evidence="1" type="ORF">I4641_18900</name>
</gene>